<dbReference type="InterPro" id="IPR036864">
    <property type="entry name" value="Zn2-C6_fun-type_DNA-bd_sf"/>
</dbReference>
<feature type="domain" description="Zn(2)-C6 fungal-type" evidence="3">
    <location>
        <begin position="45"/>
        <end position="75"/>
    </location>
</feature>
<dbReference type="Proteomes" id="UP000326340">
    <property type="component" value="Unassembled WGS sequence"/>
</dbReference>
<feature type="region of interest" description="Disordered" evidence="2">
    <location>
        <begin position="1"/>
        <end position="25"/>
    </location>
</feature>
<comment type="caution">
    <text evidence="4">The sequence shown here is derived from an EMBL/GenBank/DDBJ whole genome shotgun (WGS) entry which is preliminary data.</text>
</comment>
<reference evidence="4 5" key="1">
    <citation type="journal article" date="2019" name="Sci. Rep.">
        <title>Colletotrichum shisoi sp. nov., an anthracnose pathogen of Perilla frutescens in Japan: molecular phylogenetic, morphological and genomic evidence.</title>
        <authorList>
            <person name="Gan P."/>
            <person name="Tsushima A."/>
            <person name="Hiroyama R."/>
            <person name="Narusaka M."/>
            <person name="Takano Y."/>
            <person name="Narusaka Y."/>
            <person name="Kawaradani M."/>
            <person name="Damm U."/>
            <person name="Shirasu K."/>
        </authorList>
    </citation>
    <scope>NUCLEOTIDE SEQUENCE [LARGE SCALE GENOMIC DNA]</scope>
    <source>
        <strain evidence="4 5">PG-2018a</strain>
    </source>
</reference>
<accession>A0A5Q4BDG1</accession>
<dbReference type="OrthoDB" id="9930022at2759"/>
<sequence>MEIGKRKRSDQSLVSSKPSARRQQQAYLLTPTNPTSVRMSLRKTSCSSCVASKRRCDQALPACRRCSRQFLACQYPYPPTDTVGHALMLDCSLQGLSFYQSSISDCALEATASGNIQQSDDCLQDDDDDDDLLVPARTDTESFSGDWLGEIPDLSNFLYDDSIGNQRLRTAEQRTCPSTWQRRSKKQKTRLRRDNQQYTAQASSSGSHGLMNVLSKAFLGPWVRFEDEATWRYCANEMLSYIALYATSGTSPITGPMSGESSVFNPVLGRALGICAAHGTLVGTQGRVFNQLIDRELEDLVAASQSAPVHDGSWERRYFEAAIMDTTARMQALTMYQIIRLFSDKARDLQKAAAHEALFASWTRELRLQVQILQHSAPSRGSAAVVGPAVDAADPKVIDAAYRAILVSYAVRAVHSVLNDKTCAVWDDLFTIVMPASLSGQARLLYPEYVIQWEMKSTPTLYEDDRRLSDMVVAACKGVDVVQQANSYIGNYCTA</sequence>
<keyword evidence="5" id="KW-1185">Reference proteome</keyword>
<dbReference type="PROSITE" id="PS50048">
    <property type="entry name" value="ZN2_CY6_FUNGAL_2"/>
    <property type="match status" value="1"/>
</dbReference>
<dbReference type="InterPro" id="IPR001138">
    <property type="entry name" value="Zn2Cys6_DnaBD"/>
</dbReference>
<feature type="compositionally biased region" description="Polar residues" evidence="2">
    <location>
        <begin position="196"/>
        <end position="207"/>
    </location>
</feature>
<dbReference type="CDD" id="cd00067">
    <property type="entry name" value="GAL4"/>
    <property type="match status" value="1"/>
</dbReference>
<dbReference type="GO" id="GO:0008270">
    <property type="term" value="F:zinc ion binding"/>
    <property type="evidence" value="ECO:0007669"/>
    <property type="project" value="InterPro"/>
</dbReference>
<organism evidence="4 5">
    <name type="scientific">Colletotrichum shisoi</name>
    <dbReference type="NCBI Taxonomy" id="2078593"/>
    <lineage>
        <taxon>Eukaryota</taxon>
        <taxon>Fungi</taxon>
        <taxon>Dikarya</taxon>
        <taxon>Ascomycota</taxon>
        <taxon>Pezizomycotina</taxon>
        <taxon>Sordariomycetes</taxon>
        <taxon>Hypocreomycetidae</taxon>
        <taxon>Glomerellales</taxon>
        <taxon>Glomerellaceae</taxon>
        <taxon>Colletotrichum</taxon>
        <taxon>Colletotrichum destructivum species complex</taxon>
    </lineage>
</organism>
<evidence type="ECO:0000256" key="1">
    <source>
        <dbReference type="ARBA" id="ARBA00023242"/>
    </source>
</evidence>
<dbReference type="SUPFAM" id="SSF57701">
    <property type="entry name" value="Zn2/Cys6 DNA-binding domain"/>
    <property type="match status" value="1"/>
</dbReference>
<dbReference type="Gene3D" id="4.10.240.10">
    <property type="entry name" value="Zn(2)-C6 fungal-type DNA-binding domain"/>
    <property type="match status" value="1"/>
</dbReference>
<evidence type="ECO:0000256" key="2">
    <source>
        <dbReference type="SAM" id="MobiDB-lite"/>
    </source>
</evidence>
<evidence type="ECO:0000313" key="5">
    <source>
        <dbReference type="Proteomes" id="UP000326340"/>
    </source>
</evidence>
<evidence type="ECO:0000313" key="4">
    <source>
        <dbReference type="EMBL" id="TQN64993.1"/>
    </source>
</evidence>
<feature type="region of interest" description="Disordered" evidence="2">
    <location>
        <begin position="174"/>
        <end position="207"/>
    </location>
</feature>
<dbReference type="AlphaFoldDB" id="A0A5Q4BDG1"/>
<feature type="compositionally biased region" description="Basic residues" evidence="2">
    <location>
        <begin position="182"/>
        <end position="191"/>
    </location>
</feature>
<gene>
    <name evidence="4" type="primary">GsfR2-4</name>
    <name evidence="4" type="ORF">CSHISOI_10437</name>
</gene>
<keyword evidence="1" id="KW-0539">Nucleus</keyword>
<feature type="compositionally biased region" description="Polar residues" evidence="2">
    <location>
        <begin position="11"/>
        <end position="25"/>
    </location>
</feature>
<evidence type="ECO:0000259" key="3">
    <source>
        <dbReference type="PROSITE" id="PS50048"/>
    </source>
</evidence>
<dbReference type="GO" id="GO:0000981">
    <property type="term" value="F:DNA-binding transcription factor activity, RNA polymerase II-specific"/>
    <property type="evidence" value="ECO:0007669"/>
    <property type="project" value="InterPro"/>
</dbReference>
<proteinExistence type="predicted"/>
<protein>
    <submittedName>
        <fullName evidence="4">Transcription factor gsfR2</fullName>
    </submittedName>
</protein>
<name>A0A5Q4BDG1_9PEZI</name>
<dbReference type="Pfam" id="PF00172">
    <property type="entry name" value="Zn_clus"/>
    <property type="match status" value="1"/>
</dbReference>
<dbReference type="EMBL" id="PUHP01001876">
    <property type="protein sequence ID" value="TQN64993.1"/>
    <property type="molecule type" value="Genomic_DNA"/>
</dbReference>